<evidence type="ECO:0000313" key="1">
    <source>
        <dbReference type="EMBL" id="SJN09002.1"/>
    </source>
</evidence>
<dbReference type="AlphaFoldDB" id="A0A1R4HN96"/>
<accession>A0A1R4HN96</accession>
<reference evidence="1 2" key="1">
    <citation type="submission" date="2017-02" db="EMBL/GenBank/DDBJ databases">
        <authorList>
            <person name="Dridi B."/>
        </authorList>
    </citation>
    <scope>NUCLEOTIDE SEQUENCE [LARGE SCALE GENOMIC DNA]</scope>
    <source>
        <strain evidence="1 2">JB380</strain>
    </source>
</reference>
<name>A0A1R4HN96_9GAMM</name>
<evidence type="ECO:0000313" key="2">
    <source>
        <dbReference type="Proteomes" id="UP000196331"/>
    </source>
</evidence>
<sequence length="60" mass="6522">MLAVPDHAEEVIGIDGLGEQIHKIVEQSGGAELVNDGYDTCPSRRIRAIAPRYDKNSMGQ</sequence>
<gene>
    <name evidence="1" type="ORF">CZ787_00490</name>
</gene>
<comment type="caution">
    <text evidence="1">The sequence shown here is derived from an EMBL/GenBank/DDBJ whole genome shotgun (WGS) entry which is preliminary data.</text>
</comment>
<organism evidence="1 2">
    <name type="scientific">Halomonas citrativorans</name>
    <dbReference type="NCBI Taxonomy" id="2742612"/>
    <lineage>
        <taxon>Bacteria</taxon>
        <taxon>Pseudomonadati</taxon>
        <taxon>Pseudomonadota</taxon>
        <taxon>Gammaproteobacteria</taxon>
        <taxon>Oceanospirillales</taxon>
        <taxon>Halomonadaceae</taxon>
        <taxon>Halomonas</taxon>
    </lineage>
</organism>
<proteinExistence type="predicted"/>
<protein>
    <submittedName>
        <fullName evidence="1">Uncharacterized protein</fullName>
    </submittedName>
</protein>
<dbReference type="EMBL" id="FUKM01000003">
    <property type="protein sequence ID" value="SJN09002.1"/>
    <property type="molecule type" value="Genomic_DNA"/>
</dbReference>
<dbReference type="Proteomes" id="UP000196331">
    <property type="component" value="Unassembled WGS sequence"/>
</dbReference>